<reference evidence="2" key="1">
    <citation type="submission" date="2016-11" db="EMBL/GenBank/DDBJ databases">
        <authorList>
            <person name="Shukria A."/>
            <person name="Stevens D.C."/>
        </authorList>
    </citation>
    <scope>NUCLEOTIDE SEQUENCE [LARGE SCALE GENOMIC DNA]</scope>
    <source>
        <strain evidence="2">Cbfe23</strain>
    </source>
</reference>
<protein>
    <submittedName>
        <fullName evidence="1">Uncharacterized protein</fullName>
    </submittedName>
</protein>
<reference evidence="1 2" key="2">
    <citation type="submission" date="2016-12" db="EMBL/GenBank/DDBJ databases">
        <title>Draft Genome Sequence of Cystobacter ferrugineus Strain Cbfe23.</title>
        <authorList>
            <person name="Akbar S."/>
            <person name="Dowd S.E."/>
            <person name="Stevens D.C."/>
        </authorList>
    </citation>
    <scope>NUCLEOTIDE SEQUENCE [LARGE SCALE GENOMIC DNA]</scope>
    <source>
        <strain evidence="1 2">Cbfe23</strain>
    </source>
</reference>
<organism evidence="1 2">
    <name type="scientific">Cystobacter ferrugineus</name>
    <dbReference type="NCBI Taxonomy" id="83449"/>
    <lineage>
        <taxon>Bacteria</taxon>
        <taxon>Pseudomonadati</taxon>
        <taxon>Myxococcota</taxon>
        <taxon>Myxococcia</taxon>
        <taxon>Myxococcales</taxon>
        <taxon>Cystobacterineae</taxon>
        <taxon>Archangiaceae</taxon>
        <taxon>Cystobacter</taxon>
    </lineage>
</organism>
<sequence>MGQRMATQVQFFMSPDDEVAFFRFLERFELEVYPRRVPPDWETFRASQANVPRLPEEDLYLVVLAAGPAIVDKVKRGPDKGFWRIDEVRSPVIFLERCRLNEEGELLSGQMWAEMDVTPQTGRKEAAADIFMRTYREVEEYLKKTFRKGDPKPFLVGPKAARLHKETRLVLRDSAHRGGTVVPYK</sequence>
<accession>A0A1L9BID2</accession>
<name>A0A1L9BID2_9BACT</name>
<dbReference type="Proteomes" id="UP000182229">
    <property type="component" value="Unassembled WGS sequence"/>
</dbReference>
<evidence type="ECO:0000313" key="1">
    <source>
        <dbReference type="EMBL" id="OJH42052.1"/>
    </source>
</evidence>
<evidence type="ECO:0000313" key="2">
    <source>
        <dbReference type="Proteomes" id="UP000182229"/>
    </source>
</evidence>
<comment type="caution">
    <text evidence="1">The sequence shown here is derived from an EMBL/GenBank/DDBJ whole genome shotgun (WGS) entry which is preliminary data.</text>
</comment>
<gene>
    <name evidence="1" type="ORF">BON30_02175</name>
</gene>
<proteinExistence type="predicted"/>
<dbReference type="AlphaFoldDB" id="A0A1L9BID2"/>
<keyword evidence="2" id="KW-1185">Reference proteome</keyword>
<dbReference type="EMBL" id="MPIN01000001">
    <property type="protein sequence ID" value="OJH42052.1"/>
    <property type="molecule type" value="Genomic_DNA"/>
</dbReference>